<comment type="caution">
    <text evidence="5">The sequence shown here is derived from an EMBL/GenBank/DDBJ whole genome shotgun (WGS) entry which is preliminary data.</text>
</comment>
<dbReference type="GO" id="GO:0009253">
    <property type="term" value="P:peptidoglycan catabolic process"/>
    <property type="evidence" value="ECO:0007669"/>
    <property type="project" value="InterPro"/>
</dbReference>
<feature type="domain" description="MurNAc-LAA" evidence="4">
    <location>
        <begin position="231"/>
        <end position="386"/>
    </location>
</feature>
<evidence type="ECO:0000256" key="3">
    <source>
        <dbReference type="ARBA" id="ARBA00022801"/>
    </source>
</evidence>
<reference evidence="5 6" key="1">
    <citation type="submission" date="2018-01" db="EMBL/GenBank/DDBJ databases">
        <title>Genomic Encyclopedia of Archaeal and Bacterial Type Strains, Phase II (KMG-II): from individual species to whole genera.</title>
        <authorList>
            <person name="Goeker M."/>
        </authorList>
    </citation>
    <scope>NUCLEOTIDE SEQUENCE [LARGE SCALE GENOMIC DNA]</scope>
    <source>
        <strain evidence="5 6">DSM 12048</strain>
    </source>
</reference>
<dbReference type="GO" id="GO:0008745">
    <property type="term" value="F:N-acetylmuramoyl-L-alanine amidase activity"/>
    <property type="evidence" value="ECO:0007669"/>
    <property type="project" value="UniProtKB-EC"/>
</dbReference>
<proteinExistence type="predicted"/>
<dbReference type="GO" id="GO:0030288">
    <property type="term" value="C:outer membrane-bounded periplasmic space"/>
    <property type="evidence" value="ECO:0007669"/>
    <property type="project" value="TreeGrafter"/>
</dbReference>
<accession>A0A2S5JJT2</accession>
<dbReference type="PANTHER" id="PTHR30404:SF0">
    <property type="entry name" value="N-ACETYLMURAMOYL-L-ALANINE AMIDASE AMIC"/>
    <property type="match status" value="1"/>
</dbReference>
<organism evidence="5 6">
    <name type="scientific">Albidovulum inexpectatum</name>
    <dbReference type="NCBI Taxonomy" id="196587"/>
    <lineage>
        <taxon>Bacteria</taxon>
        <taxon>Pseudomonadati</taxon>
        <taxon>Pseudomonadota</taxon>
        <taxon>Alphaproteobacteria</taxon>
        <taxon>Rhodobacterales</taxon>
        <taxon>Paracoccaceae</taxon>
        <taxon>Albidovulum</taxon>
    </lineage>
</organism>
<dbReference type="Proteomes" id="UP000239736">
    <property type="component" value="Unassembled WGS sequence"/>
</dbReference>
<dbReference type="PANTHER" id="PTHR30404">
    <property type="entry name" value="N-ACETYLMURAMOYL-L-ALANINE AMIDASE"/>
    <property type="match status" value="1"/>
</dbReference>
<gene>
    <name evidence="5" type="ORF">LV82_00951</name>
</gene>
<keyword evidence="3" id="KW-0378">Hydrolase</keyword>
<dbReference type="EC" id="3.5.1.28" evidence="2"/>
<comment type="catalytic activity">
    <reaction evidence="1">
        <text>Hydrolyzes the link between N-acetylmuramoyl residues and L-amino acid residues in certain cell-wall glycopeptides.</text>
        <dbReference type="EC" id="3.5.1.28"/>
    </reaction>
</comment>
<dbReference type="Gene3D" id="3.40.630.40">
    <property type="entry name" value="Zn-dependent exopeptidases"/>
    <property type="match status" value="1"/>
</dbReference>
<dbReference type="InterPro" id="IPR050695">
    <property type="entry name" value="N-acetylmuramoyl_amidase_3"/>
</dbReference>
<protein>
    <recommendedName>
        <fullName evidence="2">N-acetylmuramoyl-L-alanine amidase</fullName>
        <ecNumber evidence="2">3.5.1.28</ecNumber>
    </recommendedName>
</protein>
<dbReference type="CDD" id="cd02696">
    <property type="entry name" value="MurNAc-LAA"/>
    <property type="match status" value="1"/>
</dbReference>
<sequence>MTMRVVLAFVLAVGLSLIMPLAALAETRPLLAPESLQVARVDGDLSVVLDLPRRTPFRVYVLADPLRLVVDLRDVDPVALQGLAVSPLGPAGIRSIRDGWSRIALPLPAPFRIASATMAQVRDGARLSLRLEPREWELFVQDAVAAAAEAARWDYPDTTGDAAMRGEKDRIVVALDPGHGGVDPGAQAAGLTEAELMLGFAKELAEVLRAAGVDVYLTRDSDTFVALDERITRARTVGADLMLSLHADSLKQGEATGATIYMLARRASDAASEHLAESHDRADLLAGVDLARQDDALALVMMDLARTETRPRTERLAQGLADALRHARIGMHRRPVRGAAFSVLKAPDFPSLLIEVGFLSSPRDRAHLTDPQWRARFQTAIRDAILLWVQDERERTARLRR</sequence>
<dbReference type="RefSeq" id="WP_104069558.1">
    <property type="nucleotide sequence ID" value="NZ_PRDS01000002.1"/>
</dbReference>
<dbReference type="SUPFAM" id="SSF53187">
    <property type="entry name" value="Zn-dependent exopeptidases"/>
    <property type="match status" value="1"/>
</dbReference>
<dbReference type="SMART" id="SM00646">
    <property type="entry name" value="Ami_3"/>
    <property type="match status" value="1"/>
</dbReference>
<dbReference type="EMBL" id="PRDS01000002">
    <property type="protein sequence ID" value="PPB81739.1"/>
    <property type="molecule type" value="Genomic_DNA"/>
</dbReference>
<dbReference type="InterPro" id="IPR002508">
    <property type="entry name" value="MurNAc-LAA_cat"/>
</dbReference>
<evidence type="ECO:0000313" key="5">
    <source>
        <dbReference type="EMBL" id="PPB81739.1"/>
    </source>
</evidence>
<evidence type="ECO:0000256" key="2">
    <source>
        <dbReference type="ARBA" id="ARBA00011901"/>
    </source>
</evidence>
<dbReference type="Pfam" id="PF01520">
    <property type="entry name" value="Amidase_3"/>
    <property type="match status" value="1"/>
</dbReference>
<name>A0A2S5JJT2_9RHOB</name>
<dbReference type="OrthoDB" id="9806267at2"/>
<keyword evidence="6" id="KW-1185">Reference proteome</keyword>
<evidence type="ECO:0000256" key="1">
    <source>
        <dbReference type="ARBA" id="ARBA00001561"/>
    </source>
</evidence>
<evidence type="ECO:0000259" key="4">
    <source>
        <dbReference type="SMART" id="SM00646"/>
    </source>
</evidence>
<dbReference type="AlphaFoldDB" id="A0A2S5JJT2"/>
<evidence type="ECO:0000313" key="6">
    <source>
        <dbReference type="Proteomes" id="UP000239736"/>
    </source>
</evidence>